<comment type="caution">
    <text evidence="3">The sequence shown here is derived from an EMBL/GenBank/DDBJ whole genome shotgun (WGS) entry which is preliminary data.</text>
</comment>
<dbReference type="OrthoDB" id="7308010at2"/>
<reference evidence="3 4" key="1">
    <citation type="submission" date="2018-09" db="EMBL/GenBank/DDBJ databases">
        <authorList>
            <person name="Zhu H."/>
        </authorList>
    </citation>
    <scope>NUCLEOTIDE SEQUENCE [LARGE SCALE GENOMIC DNA]</scope>
    <source>
        <strain evidence="3 4">K2W22B-5</strain>
    </source>
</reference>
<feature type="signal peptide" evidence="2">
    <location>
        <begin position="1"/>
        <end position="27"/>
    </location>
</feature>
<feature type="transmembrane region" description="Helical" evidence="1">
    <location>
        <begin position="37"/>
        <end position="56"/>
    </location>
</feature>
<accession>A0A418W4E4</accession>
<evidence type="ECO:0000313" key="3">
    <source>
        <dbReference type="EMBL" id="RJF84892.1"/>
    </source>
</evidence>
<evidence type="ECO:0000256" key="1">
    <source>
        <dbReference type="SAM" id="Phobius"/>
    </source>
</evidence>
<sequence length="126" mass="12624">MMRRFLTTAVALPLVLAGTLTVGAAQAQEVPTFTEQAVISCLSGATVSGLTSGLILMPLVNSGVATSVAVSAVAASATIGCGAGVAYIAAYAGYSWAWHGMGEKATTQPTNPMPATTVKGLIHAAW</sequence>
<gene>
    <name evidence="3" type="ORF">D3877_10480</name>
</gene>
<keyword evidence="4" id="KW-1185">Reference proteome</keyword>
<proteinExistence type="predicted"/>
<keyword evidence="1" id="KW-0812">Transmembrane</keyword>
<keyword evidence="2" id="KW-0732">Signal</keyword>
<evidence type="ECO:0000256" key="2">
    <source>
        <dbReference type="SAM" id="SignalP"/>
    </source>
</evidence>
<dbReference type="EMBL" id="QYUL01000001">
    <property type="protein sequence ID" value="RJF84892.1"/>
    <property type="molecule type" value="Genomic_DNA"/>
</dbReference>
<name>A0A418W4E4_9PROT</name>
<feature type="transmembrane region" description="Helical" evidence="1">
    <location>
        <begin position="68"/>
        <end position="94"/>
    </location>
</feature>
<keyword evidence="1" id="KW-0472">Membrane</keyword>
<dbReference type="RefSeq" id="WP_119830524.1">
    <property type="nucleotide sequence ID" value="NZ_QYUL01000001.1"/>
</dbReference>
<feature type="chain" id="PRO_5019428187" evidence="2">
    <location>
        <begin position="28"/>
        <end position="126"/>
    </location>
</feature>
<keyword evidence="1" id="KW-1133">Transmembrane helix</keyword>
<evidence type="ECO:0000313" key="4">
    <source>
        <dbReference type="Proteomes" id="UP000283458"/>
    </source>
</evidence>
<protein>
    <submittedName>
        <fullName evidence="3">Uncharacterized protein</fullName>
    </submittedName>
</protein>
<organism evidence="3 4">
    <name type="scientific">Azospirillum cavernae</name>
    <dbReference type="NCBI Taxonomy" id="2320860"/>
    <lineage>
        <taxon>Bacteria</taxon>
        <taxon>Pseudomonadati</taxon>
        <taxon>Pseudomonadota</taxon>
        <taxon>Alphaproteobacteria</taxon>
        <taxon>Rhodospirillales</taxon>
        <taxon>Azospirillaceae</taxon>
        <taxon>Azospirillum</taxon>
    </lineage>
</organism>
<dbReference type="Proteomes" id="UP000283458">
    <property type="component" value="Unassembled WGS sequence"/>
</dbReference>
<dbReference type="AlphaFoldDB" id="A0A418W4E4"/>